<evidence type="ECO:0000256" key="1">
    <source>
        <dbReference type="SAM" id="MobiDB-lite"/>
    </source>
</evidence>
<evidence type="ECO:0000313" key="2">
    <source>
        <dbReference type="EMBL" id="KAK7821602.1"/>
    </source>
</evidence>
<reference evidence="2 3" key="1">
    <citation type="journal article" date="2023" name="bioRxiv">
        <title>Conserved and derived expression patterns and positive selection on dental genes reveal complex evolutionary context of ever-growing rodent molars.</title>
        <authorList>
            <person name="Calamari Z.T."/>
            <person name="Song A."/>
            <person name="Cohen E."/>
            <person name="Akter M."/>
            <person name="Roy R.D."/>
            <person name="Hallikas O."/>
            <person name="Christensen M.M."/>
            <person name="Li P."/>
            <person name="Marangoni P."/>
            <person name="Jernvall J."/>
            <person name="Klein O.D."/>
        </authorList>
    </citation>
    <scope>NUCLEOTIDE SEQUENCE [LARGE SCALE GENOMIC DNA]</scope>
    <source>
        <strain evidence="2">V071</strain>
    </source>
</reference>
<keyword evidence="3" id="KW-1185">Reference proteome</keyword>
<dbReference type="EMBL" id="JBBHLL010000064">
    <property type="protein sequence ID" value="KAK7821602.1"/>
    <property type="molecule type" value="Genomic_DNA"/>
</dbReference>
<feature type="region of interest" description="Disordered" evidence="1">
    <location>
        <begin position="49"/>
        <end position="70"/>
    </location>
</feature>
<dbReference type="Proteomes" id="UP001488838">
    <property type="component" value="Unassembled WGS sequence"/>
</dbReference>
<organism evidence="2 3">
    <name type="scientific">Myodes glareolus</name>
    <name type="common">Bank vole</name>
    <name type="synonym">Clethrionomys glareolus</name>
    <dbReference type="NCBI Taxonomy" id="447135"/>
    <lineage>
        <taxon>Eukaryota</taxon>
        <taxon>Metazoa</taxon>
        <taxon>Chordata</taxon>
        <taxon>Craniata</taxon>
        <taxon>Vertebrata</taxon>
        <taxon>Euteleostomi</taxon>
        <taxon>Mammalia</taxon>
        <taxon>Eutheria</taxon>
        <taxon>Euarchontoglires</taxon>
        <taxon>Glires</taxon>
        <taxon>Rodentia</taxon>
        <taxon>Myomorpha</taxon>
        <taxon>Muroidea</taxon>
        <taxon>Cricetidae</taxon>
        <taxon>Arvicolinae</taxon>
        <taxon>Myodes</taxon>
    </lineage>
</organism>
<sequence>MGTQLVKISVVLGAGGDIKAFPFPGKLQLHVGTSKCDMLGFGEIRCRSSGSEYREKTNESPSLDPSPTKQDFFRNRLALANDLDQGTAV</sequence>
<evidence type="ECO:0000313" key="3">
    <source>
        <dbReference type="Proteomes" id="UP001488838"/>
    </source>
</evidence>
<protein>
    <submittedName>
        <fullName evidence="2">Uncharacterized protein</fullName>
    </submittedName>
</protein>
<accession>A0AAW0J549</accession>
<dbReference type="AlphaFoldDB" id="A0AAW0J549"/>
<gene>
    <name evidence="2" type="ORF">U0070_014482</name>
</gene>
<comment type="caution">
    <text evidence="2">The sequence shown here is derived from an EMBL/GenBank/DDBJ whole genome shotgun (WGS) entry which is preliminary data.</text>
</comment>
<feature type="compositionally biased region" description="Polar residues" evidence="1">
    <location>
        <begin position="59"/>
        <end position="69"/>
    </location>
</feature>
<proteinExistence type="predicted"/>
<name>A0AAW0J549_MYOGA</name>